<keyword evidence="4 9" id="KW-0378">Hydrolase</keyword>
<keyword evidence="13" id="KW-1185">Reference proteome</keyword>
<evidence type="ECO:0000256" key="9">
    <source>
        <dbReference type="HAMAP-Rule" id="MF_00083"/>
    </source>
</evidence>
<evidence type="ECO:0000256" key="7">
    <source>
        <dbReference type="ARBA" id="ARBA00048707"/>
    </source>
</evidence>
<feature type="binding site" evidence="9">
    <location>
        <position position="14"/>
    </location>
    <ligand>
        <name>tRNA</name>
        <dbReference type="ChEBI" id="CHEBI:17843"/>
    </ligand>
</feature>
<keyword evidence="3 9" id="KW-0820">tRNA-binding</keyword>
<dbReference type="InterPro" id="IPR036416">
    <property type="entry name" value="Pept_tRNA_hydro_sf"/>
</dbReference>
<name>A0A4S2DEG3_9CLOT</name>
<dbReference type="EMBL" id="SRYR01000014">
    <property type="protein sequence ID" value="TGY40359.1"/>
    <property type="molecule type" value="Genomic_DNA"/>
</dbReference>
<dbReference type="PROSITE" id="PS01196">
    <property type="entry name" value="PEPT_TRNA_HYDROL_2"/>
    <property type="match status" value="1"/>
</dbReference>
<evidence type="ECO:0000256" key="11">
    <source>
        <dbReference type="RuleBase" id="RU004320"/>
    </source>
</evidence>
<keyword evidence="5 9" id="KW-0694">RNA-binding</keyword>
<dbReference type="PANTHER" id="PTHR17224:SF1">
    <property type="entry name" value="PEPTIDYL-TRNA HYDROLASE"/>
    <property type="match status" value="1"/>
</dbReference>
<dbReference type="GO" id="GO:0000049">
    <property type="term" value="F:tRNA binding"/>
    <property type="evidence" value="ECO:0007669"/>
    <property type="project" value="UniProtKB-UniRule"/>
</dbReference>
<keyword evidence="2 9" id="KW-0963">Cytoplasm</keyword>
<evidence type="ECO:0000256" key="6">
    <source>
        <dbReference type="ARBA" id="ARBA00038063"/>
    </source>
</evidence>
<reference evidence="12 13" key="1">
    <citation type="submission" date="2019-04" db="EMBL/GenBank/DDBJ databases">
        <title>Microbes associate with the intestines of laboratory mice.</title>
        <authorList>
            <person name="Navarre W."/>
            <person name="Wong E."/>
            <person name="Huang K."/>
            <person name="Tropini C."/>
            <person name="Ng K."/>
            <person name="Yu B."/>
        </authorList>
    </citation>
    <scope>NUCLEOTIDE SEQUENCE [LARGE SCALE GENOMIC DNA]</scope>
    <source>
        <strain evidence="12 13">NM50_B9-20</strain>
    </source>
</reference>
<feature type="binding site" evidence="9">
    <location>
        <position position="112"/>
    </location>
    <ligand>
        <name>tRNA</name>
        <dbReference type="ChEBI" id="CHEBI:17843"/>
    </ligand>
</feature>
<gene>
    <name evidence="9" type="primary">pth</name>
    <name evidence="12" type="ORF">E5347_15440</name>
</gene>
<evidence type="ECO:0000256" key="3">
    <source>
        <dbReference type="ARBA" id="ARBA00022555"/>
    </source>
</evidence>
<evidence type="ECO:0000313" key="12">
    <source>
        <dbReference type="EMBL" id="TGY40359.1"/>
    </source>
</evidence>
<evidence type="ECO:0000256" key="1">
    <source>
        <dbReference type="ARBA" id="ARBA00013260"/>
    </source>
</evidence>
<dbReference type="EC" id="3.1.1.29" evidence="1 9"/>
<dbReference type="GO" id="GO:0006515">
    <property type="term" value="P:protein quality control for misfolded or incompletely synthesized proteins"/>
    <property type="evidence" value="ECO:0007669"/>
    <property type="project" value="UniProtKB-UniRule"/>
</dbReference>
<feature type="active site" description="Proton acceptor" evidence="9">
    <location>
        <position position="19"/>
    </location>
</feature>
<evidence type="ECO:0000313" key="13">
    <source>
        <dbReference type="Proteomes" id="UP000306888"/>
    </source>
</evidence>
<feature type="site" description="Stabilizes the basic form of H active site to accept a proton" evidence="9">
    <location>
        <position position="91"/>
    </location>
</feature>
<dbReference type="InterPro" id="IPR001328">
    <property type="entry name" value="Pept_tRNA_hydro"/>
</dbReference>
<dbReference type="Gene3D" id="3.40.50.1470">
    <property type="entry name" value="Peptidyl-tRNA hydrolase"/>
    <property type="match status" value="1"/>
</dbReference>
<feature type="site" description="Discriminates between blocked and unblocked aminoacyl-tRNA" evidence="9">
    <location>
        <position position="9"/>
    </location>
</feature>
<comment type="function">
    <text evidence="9">Catalyzes the release of premature peptidyl moieties from peptidyl-tRNA molecules trapped in stalled 50S ribosomal subunits, and thus maintains levels of free tRNAs and 50S ribosomes.</text>
</comment>
<proteinExistence type="inferred from homology"/>
<comment type="similarity">
    <text evidence="6 9 11">Belongs to the PTH family.</text>
</comment>
<dbReference type="Proteomes" id="UP000306888">
    <property type="component" value="Unassembled WGS sequence"/>
</dbReference>
<dbReference type="Pfam" id="PF01195">
    <property type="entry name" value="Pept_tRNA_hydro"/>
    <property type="match status" value="1"/>
</dbReference>
<comment type="subcellular location">
    <subcellularLocation>
        <location evidence="9">Cytoplasm</location>
    </subcellularLocation>
</comment>
<evidence type="ECO:0000256" key="10">
    <source>
        <dbReference type="RuleBase" id="RU000673"/>
    </source>
</evidence>
<evidence type="ECO:0000256" key="5">
    <source>
        <dbReference type="ARBA" id="ARBA00022884"/>
    </source>
</evidence>
<dbReference type="PANTHER" id="PTHR17224">
    <property type="entry name" value="PEPTIDYL-TRNA HYDROLASE"/>
    <property type="match status" value="1"/>
</dbReference>
<comment type="caution">
    <text evidence="12">The sequence shown here is derived from an EMBL/GenBank/DDBJ whole genome shotgun (WGS) entry which is preliminary data.</text>
</comment>
<comment type="subunit">
    <text evidence="9">Monomer.</text>
</comment>
<comment type="catalytic activity">
    <reaction evidence="7 9 10">
        <text>an N-acyl-L-alpha-aminoacyl-tRNA + H2O = an N-acyl-L-amino acid + a tRNA + H(+)</text>
        <dbReference type="Rhea" id="RHEA:54448"/>
        <dbReference type="Rhea" id="RHEA-COMP:10123"/>
        <dbReference type="Rhea" id="RHEA-COMP:13883"/>
        <dbReference type="ChEBI" id="CHEBI:15377"/>
        <dbReference type="ChEBI" id="CHEBI:15378"/>
        <dbReference type="ChEBI" id="CHEBI:59874"/>
        <dbReference type="ChEBI" id="CHEBI:78442"/>
        <dbReference type="ChEBI" id="CHEBI:138191"/>
        <dbReference type="EC" id="3.1.1.29"/>
    </reaction>
</comment>
<dbReference type="PROSITE" id="PS01195">
    <property type="entry name" value="PEPT_TRNA_HYDROL_1"/>
    <property type="match status" value="1"/>
</dbReference>
<dbReference type="SUPFAM" id="SSF53178">
    <property type="entry name" value="Peptidyl-tRNA hydrolase-like"/>
    <property type="match status" value="1"/>
</dbReference>
<accession>A0A4S2DEG3</accession>
<dbReference type="FunFam" id="3.40.50.1470:FF:000001">
    <property type="entry name" value="Peptidyl-tRNA hydrolase"/>
    <property type="match status" value="1"/>
</dbReference>
<evidence type="ECO:0000256" key="8">
    <source>
        <dbReference type="ARBA" id="ARBA00050038"/>
    </source>
</evidence>
<evidence type="ECO:0000256" key="2">
    <source>
        <dbReference type="ARBA" id="ARBA00022490"/>
    </source>
</evidence>
<dbReference type="GO" id="GO:0005737">
    <property type="term" value="C:cytoplasm"/>
    <property type="evidence" value="ECO:0007669"/>
    <property type="project" value="UniProtKB-SubCell"/>
</dbReference>
<dbReference type="OrthoDB" id="9800507at2"/>
<evidence type="ECO:0000256" key="4">
    <source>
        <dbReference type="ARBA" id="ARBA00022801"/>
    </source>
</evidence>
<feature type="binding site" evidence="9">
    <location>
        <position position="64"/>
    </location>
    <ligand>
        <name>tRNA</name>
        <dbReference type="ChEBI" id="CHEBI:17843"/>
    </ligand>
</feature>
<comment type="function">
    <text evidence="9">Hydrolyzes ribosome-free peptidyl-tRNAs (with 1 or more amino acids incorporated), which drop off the ribosome during protein synthesis, or as a result of ribosome stalling.</text>
</comment>
<dbReference type="InterPro" id="IPR018171">
    <property type="entry name" value="Pept_tRNA_hydro_CS"/>
</dbReference>
<dbReference type="NCBIfam" id="TIGR00447">
    <property type="entry name" value="pth"/>
    <property type="match status" value="1"/>
</dbReference>
<dbReference type="AlphaFoldDB" id="A0A4S2DEG3"/>
<sequence length="191" mass="20946">MFLVVGLGNPGDKYDGTRHNIGFETIDYIASKYNIDVTRVKFKGVIGEGFIGGEKVILLKPTTYMNLSGESVREAMSFYKLSEEDIIIIYDDISLEVGKIRIREKGSAGGHNGIKSIISNINTDVFPRIKIGVGQPTGDLVSHVLGRFSKEEAEDLKEVIEVSSKAVEIIMKSGTKDAMNKLNGFKLSKNA</sequence>
<dbReference type="CDD" id="cd00462">
    <property type="entry name" value="PTH"/>
    <property type="match status" value="1"/>
</dbReference>
<organism evidence="12 13">
    <name type="scientific">Clostridium sartagoforme</name>
    <dbReference type="NCBI Taxonomy" id="84031"/>
    <lineage>
        <taxon>Bacteria</taxon>
        <taxon>Bacillati</taxon>
        <taxon>Bacillota</taxon>
        <taxon>Clostridia</taxon>
        <taxon>Eubacteriales</taxon>
        <taxon>Clostridiaceae</taxon>
        <taxon>Clostridium</taxon>
    </lineage>
</organism>
<feature type="binding site" evidence="9">
    <location>
        <position position="66"/>
    </location>
    <ligand>
        <name>tRNA</name>
        <dbReference type="ChEBI" id="CHEBI:17843"/>
    </ligand>
</feature>
<dbReference type="RefSeq" id="WP_136008120.1">
    <property type="nucleotide sequence ID" value="NZ_SRYR01000014.1"/>
</dbReference>
<dbReference type="GO" id="GO:0004045">
    <property type="term" value="F:peptidyl-tRNA hydrolase activity"/>
    <property type="evidence" value="ECO:0007669"/>
    <property type="project" value="UniProtKB-UniRule"/>
</dbReference>
<dbReference type="HAMAP" id="MF_00083">
    <property type="entry name" value="Pept_tRNA_hydro_bact"/>
    <property type="match status" value="1"/>
</dbReference>
<protein>
    <recommendedName>
        <fullName evidence="8 9">Peptidyl-tRNA hydrolase</fullName>
        <shortName evidence="9">Pth</shortName>
        <ecNumber evidence="1 9">3.1.1.29</ecNumber>
    </recommendedName>
</protein>
<dbReference type="GO" id="GO:0072344">
    <property type="term" value="P:rescue of stalled ribosome"/>
    <property type="evidence" value="ECO:0007669"/>
    <property type="project" value="UniProtKB-UniRule"/>
</dbReference>